<dbReference type="PROSITE" id="PS50075">
    <property type="entry name" value="CARRIER"/>
    <property type="match status" value="1"/>
</dbReference>
<keyword evidence="4" id="KW-0597">Phosphoprotein</keyword>
<dbReference type="FunFam" id="1.10.1200.10:FF:000016">
    <property type="entry name" value="Non-ribosomal peptide synthase"/>
    <property type="match status" value="1"/>
</dbReference>
<dbReference type="Pfam" id="PF00550">
    <property type="entry name" value="PP-binding"/>
    <property type="match status" value="1"/>
</dbReference>
<name>A0A1H7Y3Q8_STRJI</name>
<dbReference type="Proteomes" id="UP000183015">
    <property type="component" value="Unassembled WGS sequence"/>
</dbReference>
<comment type="cofactor">
    <cofactor evidence="1">
        <name>pantetheine 4'-phosphate</name>
        <dbReference type="ChEBI" id="CHEBI:47942"/>
    </cofactor>
</comment>
<accession>A0A1H7Y3Q8</accession>
<evidence type="ECO:0000256" key="4">
    <source>
        <dbReference type="ARBA" id="ARBA00022553"/>
    </source>
</evidence>
<dbReference type="GO" id="GO:0043041">
    <property type="term" value="P:amino acid activation for nonribosomal peptide biosynthetic process"/>
    <property type="evidence" value="ECO:0007669"/>
    <property type="project" value="TreeGrafter"/>
</dbReference>
<dbReference type="GO" id="GO:0031177">
    <property type="term" value="F:phosphopantetheine binding"/>
    <property type="evidence" value="ECO:0007669"/>
    <property type="project" value="TreeGrafter"/>
</dbReference>
<dbReference type="STRING" id="235985.SAMN05414137_126101"/>
<keyword evidence="3" id="KW-0596">Phosphopantetheine</keyword>
<dbReference type="SUPFAM" id="SSF53474">
    <property type="entry name" value="alpha/beta-Hydrolases"/>
    <property type="match status" value="1"/>
</dbReference>
<comment type="similarity">
    <text evidence="2">Belongs to the ATP-dependent AMP-binding enzyme family.</text>
</comment>
<evidence type="ECO:0000256" key="1">
    <source>
        <dbReference type="ARBA" id="ARBA00001957"/>
    </source>
</evidence>
<dbReference type="eggNOG" id="COG1020">
    <property type="taxonomic scope" value="Bacteria"/>
</dbReference>
<dbReference type="InterPro" id="IPR036736">
    <property type="entry name" value="ACP-like_sf"/>
</dbReference>
<dbReference type="InterPro" id="IPR009081">
    <property type="entry name" value="PP-bd_ACP"/>
</dbReference>
<evidence type="ECO:0000256" key="3">
    <source>
        <dbReference type="ARBA" id="ARBA00022450"/>
    </source>
</evidence>
<dbReference type="RefSeq" id="WP_042457901.1">
    <property type="nucleotide sequence ID" value="NZ_BBPN01000049.1"/>
</dbReference>
<organism evidence="6 7">
    <name type="scientific">Streptacidiphilus jiangxiensis</name>
    <dbReference type="NCBI Taxonomy" id="235985"/>
    <lineage>
        <taxon>Bacteria</taxon>
        <taxon>Bacillati</taxon>
        <taxon>Actinomycetota</taxon>
        <taxon>Actinomycetes</taxon>
        <taxon>Kitasatosporales</taxon>
        <taxon>Streptomycetaceae</taxon>
        <taxon>Streptacidiphilus</taxon>
    </lineage>
</organism>
<dbReference type="GO" id="GO:0072330">
    <property type="term" value="P:monocarboxylic acid biosynthetic process"/>
    <property type="evidence" value="ECO:0007669"/>
    <property type="project" value="UniProtKB-ARBA"/>
</dbReference>
<dbReference type="SUPFAM" id="SSF47336">
    <property type="entry name" value="ACP-like"/>
    <property type="match status" value="1"/>
</dbReference>
<dbReference type="SMART" id="SM00824">
    <property type="entry name" value="PKS_TE"/>
    <property type="match status" value="1"/>
</dbReference>
<dbReference type="Gene3D" id="1.10.1200.10">
    <property type="entry name" value="ACP-like"/>
    <property type="match status" value="1"/>
</dbReference>
<dbReference type="PANTHER" id="PTHR45527:SF1">
    <property type="entry name" value="FATTY ACID SYNTHASE"/>
    <property type="match status" value="1"/>
</dbReference>
<evidence type="ECO:0000313" key="7">
    <source>
        <dbReference type="Proteomes" id="UP000183015"/>
    </source>
</evidence>
<dbReference type="InterPro" id="IPR001031">
    <property type="entry name" value="Thioesterase"/>
</dbReference>
<dbReference type="GO" id="GO:0044550">
    <property type="term" value="P:secondary metabolite biosynthetic process"/>
    <property type="evidence" value="ECO:0007669"/>
    <property type="project" value="TreeGrafter"/>
</dbReference>
<dbReference type="PANTHER" id="PTHR45527">
    <property type="entry name" value="NONRIBOSOMAL PEPTIDE SYNTHETASE"/>
    <property type="match status" value="1"/>
</dbReference>
<proteinExistence type="inferred from homology"/>
<dbReference type="eggNOG" id="COG3319">
    <property type="taxonomic scope" value="Bacteria"/>
</dbReference>
<dbReference type="Gene3D" id="3.40.50.1820">
    <property type="entry name" value="alpha/beta hydrolase"/>
    <property type="match status" value="1"/>
</dbReference>
<protein>
    <submittedName>
        <fullName evidence="6">Thioesterase domain-containing protein</fullName>
    </submittedName>
</protein>
<dbReference type="OrthoDB" id="2472181at2"/>
<feature type="domain" description="Carrier" evidence="5">
    <location>
        <begin position="18"/>
        <end position="93"/>
    </location>
</feature>
<keyword evidence="7" id="KW-1185">Reference proteome</keyword>
<evidence type="ECO:0000259" key="5">
    <source>
        <dbReference type="PROSITE" id="PS50075"/>
    </source>
</evidence>
<dbReference type="EMBL" id="FOAZ01000026">
    <property type="protein sequence ID" value="SEM40623.1"/>
    <property type="molecule type" value="Genomic_DNA"/>
</dbReference>
<gene>
    <name evidence="6" type="ORF">SAMN05414137_126101</name>
</gene>
<reference evidence="7" key="1">
    <citation type="submission" date="2016-10" db="EMBL/GenBank/DDBJ databases">
        <authorList>
            <person name="Varghese N."/>
        </authorList>
    </citation>
    <scope>NUCLEOTIDE SEQUENCE [LARGE SCALE GENOMIC DNA]</scope>
    <source>
        <strain evidence="7">DSM 45096 / BCRC 16803 / CGMCC 4.1857 / CIP 109030 / JCM 12277 / KCTC 19219 / NBRC 100920 / 33214</strain>
    </source>
</reference>
<dbReference type="GO" id="GO:0005737">
    <property type="term" value="C:cytoplasm"/>
    <property type="evidence" value="ECO:0007669"/>
    <property type="project" value="TreeGrafter"/>
</dbReference>
<dbReference type="InterPro" id="IPR020802">
    <property type="entry name" value="TesA-like"/>
</dbReference>
<sequence length="366" mass="40048">MSAPTLQPDPVDEAAAQPGRDSVELQLCAIWRKLLDRQDVGVHDDFFELGGHSLLAIKHVVEIRKHFKIDITVSDLIGTRTIAELAPIVRQGGSREQGPLVRLQVGTSGVPVYAFPPVSGTVLVYPQVARAVGTAHTFWALQSSGLNPGEEPLGSIEEIAAHFIRAMRTVHPDGTPWHLLGYSMGGLIAFEVARQLRAAGERVGLVGLLDTRTTVEPSDDPDFALRALLFRGLRLELDVDWLRSLTPEERSAVLLEKAHAAGTVPADFDAERLRRMIDMYQHNLDALAGYEVGPFDGRLVLYRVTDRAMEPENYPEDLGWTEFAAEVTVTAVPGDHFTMIEPGNVEALAAAIRADLTDLAELTELT</sequence>
<evidence type="ECO:0000256" key="2">
    <source>
        <dbReference type="ARBA" id="ARBA00006432"/>
    </source>
</evidence>
<dbReference type="AlphaFoldDB" id="A0A1H7Y3Q8"/>
<evidence type="ECO:0000313" key="6">
    <source>
        <dbReference type="EMBL" id="SEM40623.1"/>
    </source>
</evidence>
<dbReference type="InterPro" id="IPR029058">
    <property type="entry name" value="AB_hydrolase_fold"/>
</dbReference>
<dbReference type="Pfam" id="PF00975">
    <property type="entry name" value="Thioesterase"/>
    <property type="match status" value="1"/>
</dbReference>